<dbReference type="Proteomes" id="UP000504637">
    <property type="component" value="Unplaced"/>
</dbReference>
<feature type="binding site" evidence="15">
    <location>
        <position position="604"/>
    </location>
    <ligand>
        <name>Ca(2+)</name>
        <dbReference type="ChEBI" id="CHEBI:29108"/>
    </ligand>
</feature>
<feature type="binding site" evidence="15">
    <location>
        <position position="567"/>
    </location>
    <ligand>
        <name>Ca(2+)</name>
        <dbReference type="ChEBI" id="CHEBI:29108"/>
    </ligand>
</feature>
<dbReference type="AlphaFoldDB" id="A0A6J3MF85"/>
<accession>A0A6J3MF85</accession>
<dbReference type="FunFam" id="3.40.50.200:FF:000015">
    <property type="entry name" value="Tripeptidyl peptidase A"/>
    <property type="match status" value="1"/>
</dbReference>
<evidence type="ECO:0000256" key="7">
    <source>
        <dbReference type="ARBA" id="ARBA00022723"/>
    </source>
</evidence>
<dbReference type="InterPro" id="IPR030400">
    <property type="entry name" value="Sedolisin_dom"/>
</dbReference>
<evidence type="ECO:0000256" key="5">
    <source>
        <dbReference type="ARBA" id="ARBA00022525"/>
    </source>
</evidence>
<dbReference type="InterPro" id="IPR015366">
    <property type="entry name" value="S53_propep"/>
</dbReference>
<evidence type="ECO:0000256" key="4">
    <source>
        <dbReference type="ARBA" id="ARBA00012462"/>
    </source>
</evidence>
<dbReference type="GO" id="GO:0006508">
    <property type="term" value="P:proteolysis"/>
    <property type="evidence" value="ECO:0007669"/>
    <property type="project" value="UniProtKB-KW"/>
</dbReference>
<dbReference type="GO" id="GO:0046872">
    <property type="term" value="F:metal ion binding"/>
    <property type="evidence" value="ECO:0007669"/>
    <property type="project" value="UniProtKB-UniRule"/>
</dbReference>
<feature type="binding site" evidence="15">
    <location>
        <position position="602"/>
    </location>
    <ligand>
        <name>Ca(2+)</name>
        <dbReference type="ChEBI" id="CHEBI:29108"/>
    </ligand>
</feature>
<organism evidence="19">
    <name type="scientific">Dissoconium aciculare CBS 342.82</name>
    <dbReference type="NCBI Taxonomy" id="1314786"/>
    <lineage>
        <taxon>Eukaryota</taxon>
        <taxon>Fungi</taxon>
        <taxon>Dikarya</taxon>
        <taxon>Ascomycota</taxon>
        <taxon>Pezizomycotina</taxon>
        <taxon>Dothideomycetes</taxon>
        <taxon>Dothideomycetidae</taxon>
        <taxon>Mycosphaerellales</taxon>
        <taxon>Dissoconiaceae</taxon>
        <taxon>Dissoconium</taxon>
    </lineage>
</organism>
<keyword evidence="6 15" id="KW-0645">Protease</keyword>
<feature type="active site" description="Charge relay system" evidence="15">
    <location>
        <position position="297"/>
    </location>
</feature>
<keyword evidence="7 15" id="KW-0479">Metal-binding</keyword>
<dbReference type="CDD" id="cd04056">
    <property type="entry name" value="Peptidases_S53"/>
    <property type="match status" value="1"/>
</dbReference>
<sequence>MLSHAVLLSLAVHALAAVHESVASLPLGWKETSIAVSDDAPITLQVSLSYQNIDQLETLLTSVSTPGSPKYGQYLDIDGVSKVFAPSSAALNSVRQWLEKGGATINSAADGVISFTSTVGKANALLDTRFAVFAKDDDLRLRTQSYSVPDNLADYIDVITPTVYFGNIKPQRNHIGIPMEALDAFRLQNPDTEDELSKRASPIDPSCTYTYVSRSGRQYTLLGPKCFQQLYNTVGYKPDPKAGSTVAFSNFLNQSASYSDLALFEKTFGLPSQNFTNLALINGGVDNQDPLTEADGEANLDVQNIIGLVAGLPVYSYITGGSPPFQPDLLSPTQAQNTNEPYLEFYQYLLSQPNSKLPYVITNSYGDHENTVPERYARRVCNQIGLMGLRGRTVLESSGDEGVGAVCRNNAAPFQPQFTPQFPGTCPYITAVGGTQFLDPVEAWNASSGGFSNYFPQPLYQKLAVQTYLSRYISPETKQYYSSNNYTDFAGRGFPDISAHSLYPYYATAINGTIQANGGTSAASPVVAALVALLNDARFRAGQPSVGFINPLLYAAAALRSPGIVDVTRGAALGCQGVNLQTGRPVPGAGIIPYATWNATVGWDPATGLGTVDFMKLKDFVLSVGKIFGGGGAGHY</sequence>
<evidence type="ECO:0000256" key="9">
    <source>
        <dbReference type="ARBA" id="ARBA00022801"/>
    </source>
</evidence>
<comment type="subcellular location">
    <subcellularLocation>
        <location evidence="3">Secreted</location>
        <location evidence="3">Extracellular space</location>
    </subcellularLocation>
</comment>
<evidence type="ECO:0000256" key="14">
    <source>
        <dbReference type="ARBA" id="ARBA00023180"/>
    </source>
</evidence>
<keyword evidence="9 15" id="KW-0378">Hydrolase</keyword>
<dbReference type="SUPFAM" id="SSF52743">
    <property type="entry name" value="Subtilisin-like"/>
    <property type="match status" value="1"/>
</dbReference>
<dbReference type="Pfam" id="PF00082">
    <property type="entry name" value="Peptidase_S8"/>
    <property type="match status" value="1"/>
</dbReference>
<evidence type="ECO:0000256" key="10">
    <source>
        <dbReference type="ARBA" id="ARBA00022825"/>
    </source>
</evidence>
<dbReference type="Pfam" id="PF09286">
    <property type="entry name" value="Pro-kuma_activ"/>
    <property type="match status" value="1"/>
</dbReference>
<dbReference type="InterPro" id="IPR000209">
    <property type="entry name" value="Peptidase_S8/S53_dom"/>
</dbReference>
<reference evidence="19" key="2">
    <citation type="submission" date="2020-04" db="EMBL/GenBank/DDBJ databases">
        <authorList>
            <consortium name="NCBI Genome Project"/>
        </authorList>
    </citation>
    <scope>NUCLEOTIDE SEQUENCE</scope>
    <source>
        <strain evidence="19">CBS 342.82</strain>
    </source>
</reference>
<evidence type="ECO:0000259" key="17">
    <source>
        <dbReference type="PROSITE" id="PS51695"/>
    </source>
</evidence>
<dbReference type="SUPFAM" id="SSF54897">
    <property type="entry name" value="Protease propeptides/inhibitors"/>
    <property type="match status" value="1"/>
</dbReference>
<reference evidence="19" key="3">
    <citation type="submission" date="2025-08" db="UniProtKB">
        <authorList>
            <consortium name="RefSeq"/>
        </authorList>
    </citation>
    <scope>IDENTIFICATION</scope>
    <source>
        <strain evidence="19">CBS 342.82</strain>
    </source>
</reference>
<dbReference type="PROSITE" id="PS51695">
    <property type="entry name" value="SEDOLISIN"/>
    <property type="match status" value="1"/>
</dbReference>
<keyword evidence="18" id="KW-1185">Reference proteome</keyword>
<feature type="active site" description="Charge relay system" evidence="15">
    <location>
        <position position="301"/>
    </location>
</feature>
<dbReference type="SMART" id="SM00944">
    <property type="entry name" value="Pro-kuma_activ"/>
    <property type="match status" value="1"/>
</dbReference>
<name>A0A6J3MF85_9PEZI</name>
<evidence type="ECO:0000256" key="11">
    <source>
        <dbReference type="ARBA" id="ARBA00022837"/>
    </source>
</evidence>
<dbReference type="CDD" id="cd11377">
    <property type="entry name" value="Pro-peptidase_S53"/>
    <property type="match status" value="1"/>
</dbReference>
<keyword evidence="5" id="KW-0964">Secreted</keyword>
<feature type="active site" description="Charge relay system" evidence="15">
    <location>
        <position position="521"/>
    </location>
</feature>
<dbReference type="GO" id="GO:0008240">
    <property type="term" value="F:tripeptidyl-peptidase activity"/>
    <property type="evidence" value="ECO:0007669"/>
    <property type="project" value="UniProtKB-EC"/>
</dbReference>
<comment type="catalytic activity">
    <reaction evidence="1">
        <text>Release of an N-terminal tripeptide from a polypeptide.</text>
        <dbReference type="EC" id="3.4.14.10"/>
    </reaction>
</comment>
<keyword evidence="13" id="KW-0865">Zymogen</keyword>
<evidence type="ECO:0000256" key="1">
    <source>
        <dbReference type="ARBA" id="ARBA00001910"/>
    </source>
</evidence>
<comment type="cofactor">
    <cofactor evidence="15">
        <name>Ca(2+)</name>
        <dbReference type="ChEBI" id="CHEBI:29108"/>
    </cofactor>
    <text evidence="15">Binds 1 Ca(2+) ion per subunit.</text>
</comment>
<dbReference type="Gene3D" id="3.40.50.200">
    <property type="entry name" value="Peptidase S8/S53 domain"/>
    <property type="match status" value="1"/>
</dbReference>
<keyword evidence="12" id="KW-0843">Virulence</keyword>
<gene>
    <name evidence="19" type="ORF">K489DRAFT_351345</name>
</gene>
<dbReference type="GO" id="GO:0005576">
    <property type="term" value="C:extracellular region"/>
    <property type="evidence" value="ECO:0007669"/>
    <property type="project" value="UniProtKB-SubCell"/>
</dbReference>
<dbReference type="PANTHER" id="PTHR14218">
    <property type="entry name" value="PROTEASE S8 TRIPEPTIDYL PEPTIDASE I CLN2"/>
    <property type="match status" value="1"/>
</dbReference>
<keyword evidence="10 15" id="KW-0720">Serine protease</keyword>
<comment type="function">
    <text evidence="2">Secreted tripeptidyl-peptidase which degrades proteins at acidic pHs and is involved in virulence.</text>
</comment>
<feature type="domain" description="Peptidase S53" evidence="17">
    <location>
        <begin position="221"/>
        <end position="624"/>
    </location>
</feature>
<feature type="binding site" evidence="15">
    <location>
        <position position="566"/>
    </location>
    <ligand>
        <name>Ca(2+)</name>
        <dbReference type="ChEBI" id="CHEBI:29108"/>
    </ligand>
</feature>
<keyword evidence="8 16" id="KW-0732">Signal</keyword>
<evidence type="ECO:0000256" key="8">
    <source>
        <dbReference type="ARBA" id="ARBA00022729"/>
    </source>
</evidence>
<evidence type="ECO:0000256" key="3">
    <source>
        <dbReference type="ARBA" id="ARBA00004239"/>
    </source>
</evidence>
<dbReference type="InterPro" id="IPR023828">
    <property type="entry name" value="Peptidase_S8_Ser-AS"/>
</dbReference>
<proteinExistence type="predicted"/>
<dbReference type="InterPro" id="IPR036852">
    <property type="entry name" value="Peptidase_S8/S53_dom_sf"/>
</dbReference>
<dbReference type="OrthoDB" id="409122at2759"/>
<dbReference type="RefSeq" id="XP_033463671.1">
    <property type="nucleotide sequence ID" value="XM_033602442.1"/>
</dbReference>
<keyword evidence="11 15" id="KW-0106">Calcium</keyword>
<dbReference type="GO" id="GO:0004252">
    <property type="term" value="F:serine-type endopeptidase activity"/>
    <property type="evidence" value="ECO:0007669"/>
    <property type="project" value="UniProtKB-UniRule"/>
</dbReference>
<dbReference type="PROSITE" id="PS00138">
    <property type="entry name" value="SUBTILASE_SER"/>
    <property type="match status" value="1"/>
</dbReference>
<protein>
    <recommendedName>
        <fullName evidence="4">tripeptidyl-peptidase II</fullName>
        <ecNumber evidence="4">3.4.14.10</ecNumber>
    </recommendedName>
</protein>
<dbReference type="PANTHER" id="PTHR14218:SF34">
    <property type="entry name" value="TRIPEPTIDYL-PEPTIDASE SED4"/>
    <property type="match status" value="1"/>
</dbReference>
<feature type="signal peptide" evidence="16">
    <location>
        <begin position="1"/>
        <end position="16"/>
    </location>
</feature>
<evidence type="ECO:0000256" key="16">
    <source>
        <dbReference type="SAM" id="SignalP"/>
    </source>
</evidence>
<dbReference type="GeneID" id="54360242"/>
<dbReference type="EC" id="3.4.14.10" evidence="4"/>
<evidence type="ECO:0000313" key="19">
    <source>
        <dbReference type="RefSeq" id="XP_033463671.1"/>
    </source>
</evidence>
<feature type="chain" id="PRO_5026730119" description="tripeptidyl-peptidase II" evidence="16">
    <location>
        <begin position="17"/>
        <end position="636"/>
    </location>
</feature>
<reference evidence="19" key="1">
    <citation type="submission" date="2020-01" db="EMBL/GenBank/DDBJ databases">
        <authorList>
            <consortium name="DOE Joint Genome Institute"/>
            <person name="Haridas S."/>
            <person name="Albert R."/>
            <person name="Binder M."/>
            <person name="Bloem J."/>
            <person name="Labutti K."/>
            <person name="Salamov A."/>
            <person name="Andreopoulos B."/>
            <person name="Baker S.E."/>
            <person name="Barry K."/>
            <person name="Bills G."/>
            <person name="Bluhm B.H."/>
            <person name="Cannon C."/>
            <person name="Castanera R."/>
            <person name="Culley D.E."/>
            <person name="Daum C."/>
            <person name="Ezra D."/>
            <person name="Gonzalez J.B."/>
            <person name="Henrissat B."/>
            <person name="Kuo A."/>
            <person name="Liang C."/>
            <person name="Lipzen A."/>
            <person name="Lutzoni F."/>
            <person name="Magnuson J."/>
            <person name="Mondo S."/>
            <person name="Nolan M."/>
            <person name="Ohm R."/>
            <person name="Pangilinan J."/>
            <person name="Park H.-J."/>
            <person name="Ramirez L."/>
            <person name="Alfaro M."/>
            <person name="Sun H."/>
            <person name="Tritt A."/>
            <person name="Yoshinaga Y."/>
            <person name="Zwiers L.-H."/>
            <person name="Turgeon B.G."/>
            <person name="Goodwin S.B."/>
            <person name="Spatafora J.W."/>
            <person name="Crous P.W."/>
            <person name="Grigoriev I.V."/>
        </authorList>
    </citation>
    <scope>NUCLEOTIDE SEQUENCE</scope>
    <source>
        <strain evidence="19">CBS 342.82</strain>
    </source>
</reference>
<dbReference type="InterPro" id="IPR050819">
    <property type="entry name" value="Tripeptidyl-peptidase_I"/>
</dbReference>
<evidence type="ECO:0000256" key="15">
    <source>
        <dbReference type="PROSITE-ProRule" id="PRU01032"/>
    </source>
</evidence>
<keyword evidence="14" id="KW-0325">Glycoprotein</keyword>
<evidence type="ECO:0000256" key="6">
    <source>
        <dbReference type="ARBA" id="ARBA00022670"/>
    </source>
</evidence>
<evidence type="ECO:0000313" key="18">
    <source>
        <dbReference type="Proteomes" id="UP000504637"/>
    </source>
</evidence>
<evidence type="ECO:0000256" key="13">
    <source>
        <dbReference type="ARBA" id="ARBA00023145"/>
    </source>
</evidence>
<evidence type="ECO:0000256" key="2">
    <source>
        <dbReference type="ARBA" id="ARBA00002451"/>
    </source>
</evidence>
<evidence type="ECO:0000256" key="12">
    <source>
        <dbReference type="ARBA" id="ARBA00023026"/>
    </source>
</evidence>